<comment type="caution">
    <text evidence="4">The sequence shown here is derived from an EMBL/GenBank/DDBJ whole genome shotgun (WGS) entry which is preliminary data.</text>
</comment>
<feature type="DNA-binding region" description="H-T-H motif" evidence="2">
    <location>
        <begin position="34"/>
        <end position="53"/>
    </location>
</feature>
<accession>A0AA37ULL0</accession>
<feature type="domain" description="HTH tetR-type" evidence="3">
    <location>
        <begin position="11"/>
        <end position="71"/>
    </location>
</feature>
<evidence type="ECO:0000313" key="5">
    <source>
        <dbReference type="Proteomes" id="UP001157160"/>
    </source>
</evidence>
<evidence type="ECO:0000256" key="1">
    <source>
        <dbReference type="ARBA" id="ARBA00023125"/>
    </source>
</evidence>
<dbReference type="Proteomes" id="UP001157160">
    <property type="component" value="Unassembled WGS sequence"/>
</dbReference>
<protein>
    <submittedName>
        <fullName evidence="4">TetR-family regulatory protein</fullName>
    </submittedName>
</protein>
<dbReference type="InterPro" id="IPR001647">
    <property type="entry name" value="HTH_TetR"/>
</dbReference>
<dbReference type="Pfam" id="PF00440">
    <property type="entry name" value="TetR_N"/>
    <property type="match status" value="1"/>
</dbReference>
<dbReference type="RefSeq" id="WP_284232207.1">
    <property type="nucleotide sequence ID" value="NZ_BSUL01000001.1"/>
</dbReference>
<evidence type="ECO:0000256" key="2">
    <source>
        <dbReference type="PROSITE-ProRule" id="PRU00335"/>
    </source>
</evidence>
<keyword evidence="1 2" id="KW-0238">DNA-binding</keyword>
<dbReference type="PRINTS" id="PR00455">
    <property type="entry name" value="HTHTETR"/>
</dbReference>
<keyword evidence="5" id="KW-1185">Reference proteome</keyword>
<dbReference type="SUPFAM" id="SSF48498">
    <property type="entry name" value="Tetracyclin repressor-like, C-terminal domain"/>
    <property type="match status" value="1"/>
</dbReference>
<dbReference type="PANTHER" id="PTHR30055">
    <property type="entry name" value="HTH-TYPE TRANSCRIPTIONAL REGULATOR RUTR"/>
    <property type="match status" value="1"/>
</dbReference>
<sequence>MSETDEGGRRGRTRERLMDAAFEVFADVGVQAASVEQLCEAAGFSRGAFYSNFSSKEELFFALLAREHERQLGAMGQRMQEAVPRLAADPLDVDAVTQSVLEVLQKNHGGRRWCLVQHEFAALALRDAAIGAAYAANRAGMIREVTALVEAAVGSLGLRFTADAELIVDTCAWIYEGALTSGLIAGRTLEQIDASVTTPIAVLLLGATAPA</sequence>
<dbReference type="GO" id="GO:0000976">
    <property type="term" value="F:transcription cis-regulatory region binding"/>
    <property type="evidence" value="ECO:0007669"/>
    <property type="project" value="TreeGrafter"/>
</dbReference>
<gene>
    <name evidence="4" type="ORF">GCM10025874_19980</name>
</gene>
<proteinExistence type="predicted"/>
<dbReference type="AlphaFoldDB" id="A0AA37ULL0"/>
<dbReference type="PROSITE" id="PS50977">
    <property type="entry name" value="HTH_TETR_2"/>
    <property type="match status" value="1"/>
</dbReference>
<dbReference type="PANTHER" id="PTHR30055:SF241">
    <property type="entry name" value="TRANSCRIPTIONAL REGULATORY PROTEIN"/>
    <property type="match status" value="1"/>
</dbReference>
<dbReference type="InterPro" id="IPR009057">
    <property type="entry name" value="Homeodomain-like_sf"/>
</dbReference>
<reference evidence="4 5" key="1">
    <citation type="journal article" date="2014" name="Int. J. Syst. Evol. Microbiol.">
        <title>Complete genome sequence of Corynebacterium casei LMG S-19264T (=DSM 44701T), isolated from a smear-ripened cheese.</title>
        <authorList>
            <consortium name="US DOE Joint Genome Institute (JGI-PGF)"/>
            <person name="Walter F."/>
            <person name="Albersmeier A."/>
            <person name="Kalinowski J."/>
            <person name="Ruckert C."/>
        </authorList>
    </citation>
    <scope>NUCLEOTIDE SEQUENCE [LARGE SCALE GENOMIC DNA]</scope>
    <source>
        <strain evidence="4 5">NBRC 112289</strain>
    </source>
</reference>
<dbReference type="EMBL" id="BSUL01000001">
    <property type="protein sequence ID" value="GMA28745.1"/>
    <property type="molecule type" value="Genomic_DNA"/>
</dbReference>
<organism evidence="4 5">
    <name type="scientific">Arenivirga flava</name>
    <dbReference type="NCBI Taxonomy" id="1930060"/>
    <lineage>
        <taxon>Bacteria</taxon>
        <taxon>Bacillati</taxon>
        <taxon>Actinomycetota</taxon>
        <taxon>Actinomycetes</taxon>
        <taxon>Micrococcales</taxon>
        <taxon>Microbacteriaceae</taxon>
        <taxon>Arenivirga</taxon>
    </lineage>
</organism>
<dbReference type="GO" id="GO:0003700">
    <property type="term" value="F:DNA-binding transcription factor activity"/>
    <property type="evidence" value="ECO:0007669"/>
    <property type="project" value="TreeGrafter"/>
</dbReference>
<dbReference type="Gene3D" id="1.10.357.10">
    <property type="entry name" value="Tetracycline Repressor, domain 2"/>
    <property type="match status" value="1"/>
</dbReference>
<name>A0AA37ULL0_9MICO</name>
<dbReference type="InterPro" id="IPR036271">
    <property type="entry name" value="Tet_transcr_reg_TetR-rel_C_sf"/>
</dbReference>
<dbReference type="SUPFAM" id="SSF46689">
    <property type="entry name" value="Homeodomain-like"/>
    <property type="match status" value="1"/>
</dbReference>
<evidence type="ECO:0000259" key="3">
    <source>
        <dbReference type="PROSITE" id="PS50977"/>
    </source>
</evidence>
<dbReference type="InterPro" id="IPR050109">
    <property type="entry name" value="HTH-type_TetR-like_transc_reg"/>
</dbReference>
<evidence type="ECO:0000313" key="4">
    <source>
        <dbReference type="EMBL" id="GMA28745.1"/>
    </source>
</evidence>